<feature type="domain" description="YCII-related" evidence="2">
    <location>
        <begin position="20"/>
        <end position="91"/>
    </location>
</feature>
<evidence type="ECO:0000313" key="3">
    <source>
        <dbReference type="EMBL" id="GHO85744.1"/>
    </source>
</evidence>
<dbReference type="PANTHER" id="PTHR37828">
    <property type="entry name" value="GSR2449 PROTEIN"/>
    <property type="match status" value="1"/>
</dbReference>
<dbReference type="Proteomes" id="UP000635565">
    <property type="component" value="Unassembled WGS sequence"/>
</dbReference>
<dbReference type="InterPro" id="IPR011008">
    <property type="entry name" value="Dimeric_a/b-barrel"/>
</dbReference>
<dbReference type="PANTHER" id="PTHR37828:SF1">
    <property type="entry name" value="YCII-RELATED DOMAIN-CONTAINING PROTEIN"/>
    <property type="match status" value="1"/>
</dbReference>
<sequence length="106" mass="12096">MEKRATFIAMIRPTRSGFTEEMLPAEAEAMQAHFAFMDQAVQERKFYLIGPCLDRAFGISIFEAASLEEAHEMMQHDPCVTRGVMSYEVHPYHISYFDGAEVTETP</sequence>
<name>A0ABQ3VJ94_9CHLR</name>
<dbReference type="EMBL" id="BNJJ01000010">
    <property type="protein sequence ID" value="GHO85744.1"/>
    <property type="molecule type" value="Genomic_DNA"/>
</dbReference>
<dbReference type="Gene3D" id="3.30.70.1060">
    <property type="entry name" value="Dimeric alpha+beta barrel"/>
    <property type="match status" value="1"/>
</dbReference>
<protein>
    <recommendedName>
        <fullName evidence="2">YCII-related domain-containing protein</fullName>
    </recommendedName>
</protein>
<dbReference type="SUPFAM" id="SSF54909">
    <property type="entry name" value="Dimeric alpha+beta barrel"/>
    <property type="match status" value="1"/>
</dbReference>
<evidence type="ECO:0000256" key="1">
    <source>
        <dbReference type="ARBA" id="ARBA00007689"/>
    </source>
</evidence>
<dbReference type="Pfam" id="PF03795">
    <property type="entry name" value="YCII"/>
    <property type="match status" value="1"/>
</dbReference>
<dbReference type="InterPro" id="IPR005545">
    <property type="entry name" value="YCII"/>
</dbReference>
<gene>
    <name evidence="3" type="ORF">KSZ_37500</name>
</gene>
<evidence type="ECO:0000313" key="4">
    <source>
        <dbReference type="Proteomes" id="UP000635565"/>
    </source>
</evidence>
<reference evidence="3 4" key="1">
    <citation type="journal article" date="2021" name="Int. J. Syst. Evol. Microbiol.">
        <title>Reticulibacter mediterranei gen. nov., sp. nov., within the new family Reticulibacteraceae fam. nov., and Ktedonospora formicarum gen. nov., sp. nov., Ktedonobacter robiniae sp. nov., Dictyobacter formicarum sp. nov. and Dictyobacter arantiisoli sp. nov., belonging to the class Ktedonobacteria.</title>
        <authorList>
            <person name="Yabe S."/>
            <person name="Zheng Y."/>
            <person name="Wang C.M."/>
            <person name="Sakai Y."/>
            <person name="Abe K."/>
            <person name="Yokota A."/>
            <person name="Donadio S."/>
            <person name="Cavaletti L."/>
            <person name="Monciardini P."/>
        </authorList>
    </citation>
    <scope>NUCLEOTIDE SEQUENCE [LARGE SCALE GENOMIC DNA]</scope>
    <source>
        <strain evidence="3 4">SOSP1-9</strain>
    </source>
</reference>
<keyword evidence="4" id="KW-1185">Reference proteome</keyword>
<evidence type="ECO:0000259" key="2">
    <source>
        <dbReference type="Pfam" id="PF03795"/>
    </source>
</evidence>
<organism evidence="3 4">
    <name type="scientific">Dictyobacter formicarum</name>
    <dbReference type="NCBI Taxonomy" id="2778368"/>
    <lineage>
        <taxon>Bacteria</taxon>
        <taxon>Bacillati</taxon>
        <taxon>Chloroflexota</taxon>
        <taxon>Ktedonobacteria</taxon>
        <taxon>Ktedonobacterales</taxon>
        <taxon>Dictyobacteraceae</taxon>
        <taxon>Dictyobacter</taxon>
    </lineage>
</organism>
<comment type="similarity">
    <text evidence="1">Belongs to the YciI family.</text>
</comment>
<comment type="caution">
    <text evidence="3">The sequence shown here is derived from an EMBL/GenBank/DDBJ whole genome shotgun (WGS) entry which is preliminary data.</text>
</comment>
<accession>A0ABQ3VJ94</accession>
<proteinExistence type="inferred from homology"/>
<dbReference type="RefSeq" id="WP_201363387.1">
    <property type="nucleotide sequence ID" value="NZ_BNJJ01000010.1"/>
</dbReference>